<protein>
    <recommendedName>
        <fullName evidence="2">Aminotransferase class V domain-containing protein</fullName>
    </recommendedName>
</protein>
<name>A0AAD5J465_ACENE</name>
<dbReference type="EMBL" id="JAJSOW010000100">
    <property type="protein sequence ID" value="KAI9185172.1"/>
    <property type="molecule type" value="Genomic_DNA"/>
</dbReference>
<gene>
    <name evidence="3" type="ORF">LWI28_004991</name>
</gene>
<dbReference type="SUPFAM" id="SSF53383">
    <property type="entry name" value="PLP-dependent transferases"/>
    <property type="match status" value="1"/>
</dbReference>
<dbReference type="PANTHER" id="PTHR43586:SF8">
    <property type="entry name" value="CYSTEINE DESULFURASE 1, CHLOROPLASTIC"/>
    <property type="match status" value="1"/>
</dbReference>
<dbReference type="Proteomes" id="UP001064489">
    <property type="component" value="Chromosome 3"/>
</dbReference>
<dbReference type="InterPro" id="IPR000192">
    <property type="entry name" value="Aminotrans_V_dom"/>
</dbReference>
<comment type="caution">
    <text evidence="3">The sequence shown here is derived from an EMBL/GenBank/DDBJ whole genome shotgun (WGS) entry which is preliminary data.</text>
</comment>
<accession>A0AAD5J465</accession>
<proteinExistence type="predicted"/>
<dbReference type="InterPro" id="IPR015421">
    <property type="entry name" value="PyrdxlP-dep_Trfase_major"/>
</dbReference>
<reference evidence="3" key="2">
    <citation type="submission" date="2023-02" db="EMBL/GenBank/DDBJ databases">
        <authorList>
            <person name="Swenson N.G."/>
            <person name="Wegrzyn J.L."/>
            <person name="Mcevoy S.L."/>
        </authorList>
    </citation>
    <scope>NUCLEOTIDE SEQUENCE</scope>
    <source>
        <strain evidence="3">91603</strain>
        <tissue evidence="3">Leaf</tissue>
    </source>
</reference>
<keyword evidence="1" id="KW-0663">Pyridoxal phosphate</keyword>
<keyword evidence="4" id="KW-1185">Reference proteome</keyword>
<evidence type="ECO:0000256" key="1">
    <source>
        <dbReference type="ARBA" id="ARBA00022898"/>
    </source>
</evidence>
<dbReference type="Gene3D" id="3.40.640.10">
    <property type="entry name" value="Type I PLP-dependent aspartate aminotransferase-like (Major domain)"/>
    <property type="match status" value="1"/>
</dbReference>
<reference evidence="3" key="1">
    <citation type="journal article" date="2022" name="Plant J.">
        <title>Strategies of tolerance reflected in two North American maple genomes.</title>
        <authorList>
            <person name="McEvoy S.L."/>
            <person name="Sezen U.U."/>
            <person name="Trouern-Trend A."/>
            <person name="McMahon S.M."/>
            <person name="Schaberg P.G."/>
            <person name="Yang J."/>
            <person name="Wegrzyn J.L."/>
            <person name="Swenson N.G."/>
        </authorList>
    </citation>
    <scope>NUCLEOTIDE SEQUENCE</scope>
    <source>
        <strain evidence="3">91603</strain>
    </source>
</reference>
<organism evidence="3 4">
    <name type="scientific">Acer negundo</name>
    <name type="common">Box elder</name>
    <dbReference type="NCBI Taxonomy" id="4023"/>
    <lineage>
        <taxon>Eukaryota</taxon>
        <taxon>Viridiplantae</taxon>
        <taxon>Streptophyta</taxon>
        <taxon>Embryophyta</taxon>
        <taxon>Tracheophyta</taxon>
        <taxon>Spermatophyta</taxon>
        <taxon>Magnoliopsida</taxon>
        <taxon>eudicotyledons</taxon>
        <taxon>Gunneridae</taxon>
        <taxon>Pentapetalae</taxon>
        <taxon>rosids</taxon>
        <taxon>malvids</taxon>
        <taxon>Sapindales</taxon>
        <taxon>Sapindaceae</taxon>
        <taxon>Hippocastanoideae</taxon>
        <taxon>Acereae</taxon>
        <taxon>Acer</taxon>
    </lineage>
</organism>
<evidence type="ECO:0000313" key="4">
    <source>
        <dbReference type="Proteomes" id="UP001064489"/>
    </source>
</evidence>
<evidence type="ECO:0000259" key="2">
    <source>
        <dbReference type="Pfam" id="PF00266"/>
    </source>
</evidence>
<dbReference type="InterPro" id="IPR015424">
    <property type="entry name" value="PyrdxlP-dep_Trfase"/>
</dbReference>
<dbReference type="Pfam" id="PF00266">
    <property type="entry name" value="Aminotran_5"/>
    <property type="match status" value="1"/>
</dbReference>
<feature type="domain" description="Aminotransferase class V" evidence="2">
    <location>
        <begin position="2"/>
        <end position="113"/>
    </location>
</feature>
<dbReference type="PANTHER" id="PTHR43586">
    <property type="entry name" value="CYSTEINE DESULFURASE"/>
    <property type="match status" value="1"/>
</dbReference>
<dbReference type="AlphaFoldDB" id="A0AAD5J465"/>
<sequence length="116" mass="12334">MLSRKTKLVVIHHVSNTLASVLPIEEIVYWAHDVGAKVLVDACQSVPHMVIDVQGLDADFLVASSHKMCGPTGVGFLYGKSDLLSAMSPFLGGGEMISDVFLDHPTYAEPPSGLVG</sequence>
<evidence type="ECO:0000313" key="3">
    <source>
        <dbReference type="EMBL" id="KAI9185172.1"/>
    </source>
</evidence>